<organism evidence="3">
    <name type="scientific">Thermosulfidibacter takaii</name>
    <dbReference type="NCBI Taxonomy" id="412593"/>
    <lineage>
        <taxon>Bacteria</taxon>
        <taxon>Pseudomonadati</taxon>
        <taxon>Thermosulfidibacterota</taxon>
        <taxon>Thermosulfidibacteria</taxon>
        <taxon>Thermosulfidibacterales</taxon>
        <taxon>Thermosulfidibacteraceae</taxon>
    </lineage>
</organism>
<gene>
    <name evidence="3" type="ORF">ENF32_04710</name>
</gene>
<evidence type="ECO:0000313" key="3">
    <source>
        <dbReference type="EMBL" id="HDD53349.1"/>
    </source>
</evidence>
<dbReference type="EMBL" id="DQWS01000178">
    <property type="protein sequence ID" value="HDD53349.1"/>
    <property type="molecule type" value="Genomic_DNA"/>
</dbReference>
<dbReference type="Proteomes" id="UP000885690">
    <property type="component" value="Unassembled WGS sequence"/>
</dbReference>
<reference evidence="3" key="1">
    <citation type="journal article" date="2020" name="mSystems">
        <title>Genome- and Community-Level Interaction Insights into Carbon Utilization and Element Cycling Functions of Hydrothermarchaeota in Hydrothermal Sediment.</title>
        <authorList>
            <person name="Zhou Z."/>
            <person name="Liu Y."/>
            <person name="Xu W."/>
            <person name="Pan J."/>
            <person name="Luo Z.H."/>
            <person name="Li M."/>
        </authorList>
    </citation>
    <scope>NUCLEOTIDE SEQUENCE [LARGE SCALE GENOMIC DNA]</scope>
    <source>
        <strain evidence="3">HyVt-115</strain>
    </source>
</reference>
<dbReference type="InterPro" id="IPR002645">
    <property type="entry name" value="STAS_dom"/>
</dbReference>
<evidence type="ECO:0000259" key="2">
    <source>
        <dbReference type="PROSITE" id="PS50801"/>
    </source>
</evidence>
<feature type="domain" description="STAS" evidence="2">
    <location>
        <begin position="4"/>
        <end position="125"/>
    </location>
</feature>
<sequence length="255" mass="28636">MNPSPLSISESQGTLKVVLRGVWQIERVPQLQEDMQKVEASQKTIIEVDGEGLEALDTGGAYILLKYMEGWREKGRPCHRLTLLLSPENLQSLSTTLKNLSLLSISAQSSLEELKITLEEAQETLETVKRTLQSLKANPSRHSGRPPENRGQENDMKRRAAMTPAPYAPDHFLLKGRILRFFHRFHGEESCGEVVIRYSLTHRDKVLAQKTFQARATAPQNTPKGGAEALNQALERVIIELMAWLGKETKSIEAE</sequence>
<dbReference type="Gene3D" id="3.40.50.10610">
    <property type="entry name" value="ABC-type transport auxiliary lipoprotein component"/>
    <property type="match status" value="1"/>
</dbReference>
<protein>
    <recommendedName>
        <fullName evidence="2">STAS domain-containing protein</fullName>
    </recommendedName>
</protein>
<dbReference type="SUPFAM" id="SSF159594">
    <property type="entry name" value="XCC0632-like"/>
    <property type="match status" value="1"/>
</dbReference>
<evidence type="ECO:0000256" key="1">
    <source>
        <dbReference type="SAM" id="MobiDB-lite"/>
    </source>
</evidence>
<accession>A0A7C0Y8N2</accession>
<dbReference type="SUPFAM" id="SSF52091">
    <property type="entry name" value="SpoIIaa-like"/>
    <property type="match status" value="1"/>
</dbReference>
<dbReference type="AlphaFoldDB" id="A0A7C0Y8N2"/>
<feature type="region of interest" description="Disordered" evidence="1">
    <location>
        <begin position="133"/>
        <end position="156"/>
    </location>
</feature>
<comment type="caution">
    <text evidence="3">The sequence shown here is derived from an EMBL/GenBank/DDBJ whole genome shotgun (WGS) entry which is preliminary data.</text>
</comment>
<feature type="compositionally biased region" description="Basic and acidic residues" evidence="1">
    <location>
        <begin position="145"/>
        <end position="156"/>
    </location>
</feature>
<dbReference type="PROSITE" id="PS50801">
    <property type="entry name" value="STAS"/>
    <property type="match status" value="1"/>
</dbReference>
<dbReference type="InterPro" id="IPR036513">
    <property type="entry name" value="STAS_dom_sf"/>
</dbReference>
<name>A0A7C0Y8N2_9BACT</name>
<proteinExistence type="predicted"/>